<name>A0A6J5MG31_9CAUD</name>
<evidence type="ECO:0000313" key="3">
    <source>
        <dbReference type="EMBL" id="CAB4191569.1"/>
    </source>
</evidence>
<dbReference type="PROSITE" id="PS51257">
    <property type="entry name" value="PROKAR_LIPOPROTEIN"/>
    <property type="match status" value="1"/>
</dbReference>
<reference evidence="1" key="1">
    <citation type="submission" date="2020-04" db="EMBL/GenBank/DDBJ databases">
        <authorList>
            <person name="Chiriac C."/>
            <person name="Salcher M."/>
            <person name="Ghai R."/>
            <person name="Kavagutti S V."/>
        </authorList>
    </citation>
    <scope>NUCLEOTIDE SEQUENCE</scope>
</reference>
<protein>
    <submittedName>
        <fullName evidence="1">Uncharacterized protein</fullName>
    </submittedName>
</protein>
<evidence type="ECO:0000313" key="2">
    <source>
        <dbReference type="EMBL" id="CAB4163366.1"/>
    </source>
</evidence>
<proteinExistence type="predicted"/>
<dbReference type="EMBL" id="LR797167">
    <property type="protein sequence ID" value="CAB4191569.1"/>
    <property type="molecule type" value="Genomic_DNA"/>
</dbReference>
<dbReference type="EMBL" id="LR796455">
    <property type="protein sequence ID" value="CAB4145594.1"/>
    <property type="molecule type" value="Genomic_DNA"/>
</dbReference>
<evidence type="ECO:0000313" key="1">
    <source>
        <dbReference type="EMBL" id="CAB4145594.1"/>
    </source>
</evidence>
<accession>A0A6J5MG31</accession>
<sequence>MKDRLALVLLLLCYVSIAVAVITLSACVVKYIGR</sequence>
<organism evidence="1">
    <name type="scientific">uncultured Caudovirales phage</name>
    <dbReference type="NCBI Taxonomy" id="2100421"/>
    <lineage>
        <taxon>Viruses</taxon>
        <taxon>Duplodnaviria</taxon>
        <taxon>Heunggongvirae</taxon>
        <taxon>Uroviricota</taxon>
        <taxon>Caudoviricetes</taxon>
        <taxon>Peduoviridae</taxon>
        <taxon>Maltschvirus</taxon>
        <taxon>Maltschvirus maltsch</taxon>
    </lineage>
</organism>
<dbReference type="EMBL" id="LR796752">
    <property type="protein sequence ID" value="CAB4163366.1"/>
    <property type="molecule type" value="Genomic_DNA"/>
</dbReference>
<gene>
    <name evidence="3" type="ORF">UFOVP1222_46</name>
    <name evidence="1" type="ORF">UFOVP477_16</name>
    <name evidence="2" type="ORF">UFOVP798_20</name>
</gene>